<protein>
    <submittedName>
        <fullName evidence="8">DMT family transporter</fullName>
    </submittedName>
</protein>
<reference evidence="8" key="2">
    <citation type="submission" date="2021-04" db="EMBL/GenBank/DDBJ databases">
        <authorList>
            <person name="Gilroy R."/>
        </authorList>
    </citation>
    <scope>NUCLEOTIDE SEQUENCE</scope>
    <source>
        <strain evidence="8">G3-2149</strain>
    </source>
</reference>
<feature type="transmembrane region" description="Helical" evidence="6">
    <location>
        <begin position="275"/>
        <end position="293"/>
    </location>
</feature>
<feature type="domain" description="EamA" evidence="7">
    <location>
        <begin position="153"/>
        <end position="291"/>
    </location>
</feature>
<keyword evidence="5 6" id="KW-0472">Membrane</keyword>
<keyword evidence="4 6" id="KW-1133">Transmembrane helix</keyword>
<feature type="transmembrane region" description="Helical" evidence="6">
    <location>
        <begin position="12"/>
        <end position="30"/>
    </location>
</feature>
<reference evidence="8" key="1">
    <citation type="journal article" date="2021" name="PeerJ">
        <title>Extensive microbial diversity within the chicken gut microbiome revealed by metagenomics and culture.</title>
        <authorList>
            <person name="Gilroy R."/>
            <person name="Ravi A."/>
            <person name="Getino M."/>
            <person name="Pursley I."/>
            <person name="Horton D.L."/>
            <person name="Alikhan N.F."/>
            <person name="Baker D."/>
            <person name="Gharbi K."/>
            <person name="Hall N."/>
            <person name="Watson M."/>
            <person name="Adriaenssens E.M."/>
            <person name="Foster-Nyarko E."/>
            <person name="Jarju S."/>
            <person name="Secka A."/>
            <person name="Antonio M."/>
            <person name="Oren A."/>
            <person name="Chaudhuri R.R."/>
            <person name="La Ragione R."/>
            <person name="Hildebrand F."/>
            <person name="Pallen M.J."/>
        </authorList>
    </citation>
    <scope>NUCLEOTIDE SEQUENCE</scope>
    <source>
        <strain evidence="8">G3-2149</strain>
    </source>
</reference>
<evidence type="ECO:0000256" key="4">
    <source>
        <dbReference type="ARBA" id="ARBA00022989"/>
    </source>
</evidence>
<feature type="transmembrane region" description="Helical" evidence="6">
    <location>
        <begin position="251"/>
        <end position="269"/>
    </location>
</feature>
<evidence type="ECO:0000256" key="6">
    <source>
        <dbReference type="SAM" id="Phobius"/>
    </source>
</evidence>
<dbReference type="PANTHER" id="PTHR32322:SF2">
    <property type="entry name" value="EAMA DOMAIN-CONTAINING PROTEIN"/>
    <property type="match status" value="1"/>
</dbReference>
<dbReference type="InterPro" id="IPR037185">
    <property type="entry name" value="EmrE-like"/>
</dbReference>
<evidence type="ECO:0000313" key="8">
    <source>
        <dbReference type="EMBL" id="MBU3854898.1"/>
    </source>
</evidence>
<dbReference type="GO" id="GO:0016020">
    <property type="term" value="C:membrane"/>
    <property type="evidence" value="ECO:0007669"/>
    <property type="project" value="UniProtKB-SubCell"/>
</dbReference>
<dbReference type="AlphaFoldDB" id="A0A9E2P2K7"/>
<gene>
    <name evidence="8" type="ORF">H9789_14000</name>
</gene>
<feature type="transmembrane region" description="Helical" evidence="6">
    <location>
        <begin position="72"/>
        <end position="93"/>
    </location>
</feature>
<comment type="subcellular location">
    <subcellularLocation>
        <location evidence="1">Membrane</location>
        <topology evidence="1">Multi-pass membrane protein</topology>
    </subcellularLocation>
</comment>
<dbReference type="PANTHER" id="PTHR32322">
    <property type="entry name" value="INNER MEMBRANE TRANSPORTER"/>
    <property type="match status" value="1"/>
</dbReference>
<name>A0A9E2P2K7_9BACT</name>
<feature type="transmembrane region" description="Helical" evidence="6">
    <location>
        <begin position="219"/>
        <end position="239"/>
    </location>
</feature>
<feature type="transmembrane region" description="Helical" evidence="6">
    <location>
        <begin position="185"/>
        <end position="213"/>
    </location>
</feature>
<evidence type="ECO:0000256" key="2">
    <source>
        <dbReference type="ARBA" id="ARBA00007362"/>
    </source>
</evidence>
<dbReference type="EMBL" id="JAHLFU010000301">
    <property type="protein sequence ID" value="MBU3854898.1"/>
    <property type="molecule type" value="Genomic_DNA"/>
</dbReference>
<feature type="domain" description="EamA" evidence="7">
    <location>
        <begin position="10"/>
        <end position="142"/>
    </location>
</feature>
<feature type="transmembrane region" description="Helical" evidence="6">
    <location>
        <begin position="42"/>
        <end position="60"/>
    </location>
</feature>
<sequence>MKKLSKNAMIGYPAGIITGVTYGLNPLFAVPLMKNGAATESILFFRYIFAVLLLGIFLLFRKQSFRVSRKQAGILFLLGLLYTSSSIFLFASYDYIASGLATTLIFLYPVLVAIIMVFLKVVPSWPVWLSIAATFGGVLVMTQGDGSQTVNPIGVVLSLASALVYALFIVIINRSKAIASLSNSLLTFYALMVGAIIFLGKIVCSDTAITAGIVSASDWLNLVGLALLPTIVSTATLAIATRNIGATKASVLGVFEPITAIFVGTLMFGEPLTTNILVGISIAVVAVTFMIAVTKR</sequence>
<comment type="caution">
    <text evidence="8">The sequence shown here is derived from an EMBL/GenBank/DDBJ whole genome shotgun (WGS) entry which is preliminary data.</text>
</comment>
<feature type="transmembrane region" description="Helical" evidence="6">
    <location>
        <begin position="126"/>
        <end position="144"/>
    </location>
</feature>
<comment type="similarity">
    <text evidence="2">Belongs to the EamA transporter family.</text>
</comment>
<accession>A0A9E2P2K7</accession>
<dbReference type="InterPro" id="IPR000620">
    <property type="entry name" value="EamA_dom"/>
</dbReference>
<organism evidence="8 9">
    <name type="scientific">Candidatus Paraprevotella stercoravium</name>
    <dbReference type="NCBI Taxonomy" id="2838725"/>
    <lineage>
        <taxon>Bacteria</taxon>
        <taxon>Pseudomonadati</taxon>
        <taxon>Bacteroidota</taxon>
        <taxon>Bacteroidia</taxon>
        <taxon>Bacteroidales</taxon>
        <taxon>Prevotellaceae</taxon>
        <taxon>Paraprevotella</taxon>
    </lineage>
</organism>
<keyword evidence="3 6" id="KW-0812">Transmembrane</keyword>
<dbReference type="Proteomes" id="UP000823865">
    <property type="component" value="Unassembled WGS sequence"/>
</dbReference>
<dbReference type="SUPFAM" id="SSF103481">
    <property type="entry name" value="Multidrug resistance efflux transporter EmrE"/>
    <property type="match status" value="2"/>
</dbReference>
<evidence type="ECO:0000259" key="7">
    <source>
        <dbReference type="Pfam" id="PF00892"/>
    </source>
</evidence>
<dbReference type="Pfam" id="PF00892">
    <property type="entry name" value="EamA"/>
    <property type="match status" value="2"/>
</dbReference>
<proteinExistence type="inferred from homology"/>
<evidence type="ECO:0000256" key="3">
    <source>
        <dbReference type="ARBA" id="ARBA00022692"/>
    </source>
</evidence>
<evidence type="ECO:0000256" key="1">
    <source>
        <dbReference type="ARBA" id="ARBA00004141"/>
    </source>
</evidence>
<dbReference type="InterPro" id="IPR050638">
    <property type="entry name" value="AA-Vitamin_Transporters"/>
</dbReference>
<feature type="transmembrane region" description="Helical" evidence="6">
    <location>
        <begin position="99"/>
        <end position="119"/>
    </location>
</feature>
<evidence type="ECO:0000313" key="9">
    <source>
        <dbReference type="Proteomes" id="UP000823865"/>
    </source>
</evidence>
<feature type="transmembrane region" description="Helical" evidence="6">
    <location>
        <begin position="150"/>
        <end position="173"/>
    </location>
</feature>
<evidence type="ECO:0000256" key="5">
    <source>
        <dbReference type="ARBA" id="ARBA00023136"/>
    </source>
</evidence>